<name>E3NXX9_PUCGT</name>
<dbReference type="InterPro" id="IPR036908">
    <property type="entry name" value="RlpA-like_sf"/>
</dbReference>
<feature type="chain" id="PRO_5003178281" description="RlpA-like protein double-psi beta-barrel domain-containing protein" evidence="2">
    <location>
        <begin position="24"/>
        <end position="134"/>
    </location>
</feature>
<dbReference type="PANTHER" id="PTHR31836:SF27">
    <property type="entry name" value="RLPA-LIKE PROTEIN DOUBLE-PSI BETA-BARREL DOMAIN-CONTAINING PROTEIN"/>
    <property type="match status" value="1"/>
</dbReference>
<dbReference type="HOGENOM" id="CLU_047639_6_1_1"/>
<feature type="domain" description="RlpA-like protein double-psi beta-barrel" evidence="3">
    <location>
        <begin position="40"/>
        <end position="131"/>
    </location>
</feature>
<dbReference type="Proteomes" id="UP000008783">
    <property type="component" value="Unassembled WGS sequence"/>
</dbReference>
<proteinExistence type="predicted"/>
<dbReference type="Pfam" id="PF03330">
    <property type="entry name" value="DPBB_1"/>
    <property type="match status" value="1"/>
</dbReference>
<sequence>DGYQMLWTVLLPFTLTLANDAWCSPTGPHFKHQSRKAVTVGEARYYDLATGAQTACGGHHASSEMVCAASASVFDQGKKCGKSLRIYHGSVHVDCLLDDECPSCKNDSLDLSPAVFKAIGPLSQGVLNVQWHFV</sequence>
<keyword evidence="5" id="KW-1185">Reference proteome</keyword>
<keyword evidence="1 2" id="KW-0732">Signal</keyword>
<protein>
    <recommendedName>
        <fullName evidence="3">RlpA-like protein double-psi beta-barrel domain-containing protein</fullName>
    </recommendedName>
</protein>
<feature type="signal peptide" evidence="2">
    <location>
        <begin position="1"/>
        <end position="23"/>
    </location>
</feature>
<dbReference type="AlphaFoldDB" id="E3NXX9"/>
<reference evidence="5" key="2">
    <citation type="journal article" date="2011" name="Proc. Natl. Acad. Sci. U.S.A.">
        <title>Obligate biotrophy features unraveled by the genomic analysis of rust fungi.</title>
        <authorList>
            <person name="Duplessis S."/>
            <person name="Cuomo C.A."/>
            <person name="Lin Y.-C."/>
            <person name="Aerts A."/>
            <person name="Tisserant E."/>
            <person name="Veneault-Fourrey C."/>
            <person name="Joly D.L."/>
            <person name="Hacquard S."/>
            <person name="Amselem J."/>
            <person name="Cantarel B.L."/>
            <person name="Chiu R."/>
            <person name="Coutinho P.M."/>
            <person name="Feau N."/>
            <person name="Field M."/>
            <person name="Frey P."/>
            <person name="Gelhaye E."/>
            <person name="Goldberg J."/>
            <person name="Grabherr M.G."/>
            <person name="Kodira C.D."/>
            <person name="Kohler A."/>
            <person name="Kuees U."/>
            <person name="Lindquist E.A."/>
            <person name="Lucas S.M."/>
            <person name="Mago R."/>
            <person name="Mauceli E."/>
            <person name="Morin E."/>
            <person name="Murat C."/>
            <person name="Pangilinan J.L."/>
            <person name="Park R."/>
            <person name="Pearson M."/>
            <person name="Quesneville H."/>
            <person name="Rouhier N."/>
            <person name="Sakthikumar S."/>
            <person name="Salamov A.A."/>
            <person name="Schmutz J."/>
            <person name="Selles B."/>
            <person name="Shapiro H."/>
            <person name="Tanguay P."/>
            <person name="Tuskan G.A."/>
            <person name="Henrissat B."/>
            <person name="Van de Peer Y."/>
            <person name="Rouze P."/>
            <person name="Ellis J.G."/>
            <person name="Dodds P.N."/>
            <person name="Schein J.E."/>
            <person name="Zhong S."/>
            <person name="Hamelin R.C."/>
            <person name="Grigoriev I.V."/>
            <person name="Szabo L.J."/>
            <person name="Martin F."/>
        </authorList>
    </citation>
    <scope>NUCLEOTIDE SEQUENCE [LARGE SCALE GENOMIC DNA]</scope>
    <source>
        <strain evidence="5">CRL 75-36-700-3 / race SCCL</strain>
    </source>
</reference>
<dbReference type="Gene3D" id="2.40.40.10">
    <property type="entry name" value="RlpA-like domain"/>
    <property type="match status" value="1"/>
</dbReference>
<dbReference type="SUPFAM" id="SSF50685">
    <property type="entry name" value="Barwin-like endoglucanases"/>
    <property type="match status" value="1"/>
</dbReference>
<evidence type="ECO:0000259" key="3">
    <source>
        <dbReference type="Pfam" id="PF03330"/>
    </source>
</evidence>
<dbReference type="PANTHER" id="PTHR31836">
    <property type="match status" value="1"/>
</dbReference>
<dbReference type="KEGG" id="pgr:PGTG_20384"/>
<dbReference type="InterPro" id="IPR051477">
    <property type="entry name" value="Expansin_CellWall"/>
</dbReference>
<dbReference type="InterPro" id="IPR009009">
    <property type="entry name" value="RlpA-like_DPBB"/>
</dbReference>
<dbReference type="InParanoid" id="E3NXX9"/>
<dbReference type="GeneID" id="10527721"/>
<dbReference type="VEuPathDB" id="FungiDB:PGTG_20384"/>
<evidence type="ECO:0000313" key="4">
    <source>
        <dbReference type="EMBL" id="EFP94428.2"/>
    </source>
</evidence>
<gene>
    <name evidence="4" type="ORF">PGTG_20384</name>
</gene>
<evidence type="ECO:0000313" key="5">
    <source>
        <dbReference type="Proteomes" id="UP000008783"/>
    </source>
</evidence>
<dbReference type="RefSeq" id="XP_003338847.2">
    <property type="nucleotide sequence ID" value="XM_003338799.2"/>
</dbReference>
<dbReference type="OrthoDB" id="623670at2759"/>
<accession>E3NXX9</accession>
<feature type="non-terminal residue" evidence="4">
    <location>
        <position position="1"/>
    </location>
</feature>
<evidence type="ECO:0000256" key="2">
    <source>
        <dbReference type="SAM" id="SignalP"/>
    </source>
</evidence>
<evidence type="ECO:0000256" key="1">
    <source>
        <dbReference type="ARBA" id="ARBA00022729"/>
    </source>
</evidence>
<dbReference type="EMBL" id="DS989992">
    <property type="protein sequence ID" value="EFP94428.2"/>
    <property type="molecule type" value="Genomic_DNA"/>
</dbReference>
<organism evidence="4 5">
    <name type="scientific">Puccinia graminis f. sp. tritici (strain CRL 75-36-700-3 / race SCCL)</name>
    <name type="common">Black stem rust fungus</name>
    <dbReference type="NCBI Taxonomy" id="418459"/>
    <lineage>
        <taxon>Eukaryota</taxon>
        <taxon>Fungi</taxon>
        <taxon>Dikarya</taxon>
        <taxon>Basidiomycota</taxon>
        <taxon>Pucciniomycotina</taxon>
        <taxon>Pucciniomycetes</taxon>
        <taxon>Pucciniales</taxon>
        <taxon>Pucciniaceae</taxon>
        <taxon>Puccinia</taxon>
    </lineage>
</organism>
<dbReference type="CDD" id="cd22191">
    <property type="entry name" value="DPBB_RlpA_EXP_N-like"/>
    <property type="match status" value="1"/>
</dbReference>
<reference key="1">
    <citation type="submission" date="2007-01" db="EMBL/GenBank/DDBJ databases">
        <title>The Genome Sequence of Puccinia graminis f. sp. tritici Strain CRL 75-36-700-3.</title>
        <authorList>
            <consortium name="The Broad Institute Genome Sequencing Platform"/>
            <person name="Birren B."/>
            <person name="Lander E."/>
            <person name="Galagan J."/>
            <person name="Nusbaum C."/>
            <person name="Devon K."/>
            <person name="Cuomo C."/>
            <person name="Jaffe D."/>
            <person name="Butler J."/>
            <person name="Alvarez P."/>
            <person name="Gnerre S."/>
            <person name="Grabherr M."/>
            <person name="Mauceli E."/>
            <person name="Brockman W."/>
            <person name="Young S."/>
            <person name="LaButti K."/>
            <person name="Sykes S."/>
            <person name="DeCaprio D."/>
            <person name="Crawford M."/>
            <person name="Koehrsen M."/>
            <person name="Engels R."/>
            <person name="Montgomery P."/>
            <person name="Pearson M."/>
            <person name="Howarth C."/>
            <person name="Larson L."/>
            <person name="White J."/>
            <person name="Zeng Q."/>
            <person name="Kodira C."/>
            <person name="Yandava C."/>
            <person name="Alvarado L."/>
            <person name="O'Leary S."/>
            <person name="Szabo L."/>
            <person name="Dean R."/>
            <person name="Schein J."/>
        </authorList>
    </citation>
    <scope>NUCLEOTIDE SEQUENCE</scope>
    <source>
        <strain>CRL 75-36-700-3</strain>
    </source>
</reference>